<dbReference type="Proteomes" id="UP001489333">
    <property type="component" value="Unassembled WGS sequence"/>
</dbReference>
<dbReference type="EMBL" id="JBCHKU010000034">
    <property type="protein sequence ID" value="MEM6250677.1"/>
    <property type="molecule type" value="Genomic_DNA"/>
</dbReference>
<evidence type="ECO:0000256" key="2">
    <source>
        <dbReference type="ARBA" id="ARBA00023163"/>
    </source>
</evidence>
<dbReference type="InterPro" id="IPR004356">
    <property type="entry name" value="Adhesin_operon_reg_prot"/>
</dbReference>
<evidence type="ECO:0000256" key="1">
    <source>
        <dbReference type="ARBA" id="ARBA00023015"/>
    </source>
</evidence>
<organism evidence="3 4">
    <name type="scientific">Shewanella vaxholmensis</name>
    <dbReference type="NCBI Taxonomy" id="3063535"/>
    <lineage>
        <taxon>Bacteria</taxon>
        <taxon>Pseudomonadati</taxon>
        <taxon>Pseudomonadota</taxon>
        <taxon>Gammaproteobacteria</taxon>
        <taxon>Alteromonadales</taxon>
        <taxon>Shewanellaceae</taxon>
        <taxon>Shewanella</taxon>
    </lineage>
</organism>
<dbReference type="InterPro" id="IPR053721">
    <property type="entry name" value="Fimbrial_Adhesin_Reg"/>
</dbReference>
<dbReference type="RefSeq" id="WP_342902399.1">
    <property type="nucleotide sequence ID" value="NZ_JBCHKU010000034.1"/>
</dbReference>
<evidence type="ECO:0000313" key="3">
    <source>
        <dbReference type="EMBL" id="MEM6250677.1"/>
    </source>
</evidence>
<reference evidence="3 4" key="1">
    <citation type="submission" date="2024-04" db="EMBL/GenBank/DDBJ databases">
        <title>Novel Shewanella species isolated from Baltic Sea sediments.</title>
        <authorList>
            <person name="Martin-Rodriguez A.J."/>
            <person name="Fernandez-Juarez V."/>
            <person name="Valeriano V.D."/>
            <person name="Mihindukulasooriya I."/>
            <person name="Ceresnova L."/>
            <person name="Joffre E."/>
            <person name="Jensie-Markopoulos S."/>
            <person name="Moore E.R.B."/>
            <person name="Sjoling A."/>
        </authorList>
    </citation>
    <scope>NUCLEOTIDE SEQUENCE [LARGE SCALE GENOMIC DNA]</scope>
    <source>
        <strain evidence="3 4">VAX-SP0-0CM-1</strain>
    </source>
</reference>
<keyword evidence="2" id="KW-0804">Transcription</keyword>
<protein>
    <submittedName>
        <fullName evidence="3">PapB/FocB family fimbrial expression transcriptional regulator</fullName>
    </submittedName>
</protein>
<keyword evidence="4" id="KW-1185">Reference proteome</keyword>
<name>A0ABU9UWN9_9GAMM</name>
<proteinExistence type="predicted"/>
<keyword evidence="1" id="KW-0805">Transcription regulation</keyword>
<gene>
    <name evidence="3" type="ORF">AAGS29_18950</name>
</gene>
<accession>A0ABU9UWN9</accession>
<sequence>MSVTPLIQGKVSEAELICLLKLTKITSENRIDALRLHLVRGWNKKMAYTSCDLKQSKFVLALNSMNDKWAIHNQLLDATNESKAKG</sequence>
<evidence type="ECO:0000313" key="4">
    <source>
        <dbReference type="Proteomes" id="UP001489333"/>
    </source>
</evidence>
<dbReference type="Gene3D" id="1.10.10.2690">
    <property type="match status" value="1"/>
</dbReference>
<comment type="caution">
    <text evidence="3">The sequence shown here is derived from an EMBL/GenBank/DDBJ whole genome shotgun (WGS) entry which is preliminary data.</text>
</comment>
<dbReference type="Pfam" id="PF03333">
    <property type="entry name" value="PapB"/>
    <property type="match status" value="1"/>
</dbReference>